<dbReference type="PATRIC" id="fig|1658765.3.peg.3815"/>
<organism evidence="1 2">
    <name type="scientific">Marinobacter subterrani</name>
    <dbReference type="NCBI Taxonomy" id="1658765"/>
    <lineage>
        <taxon>Bacteria</taxon>
        <taxon>Pseudomonadati</taxon>
        <taxon>Pseudomonadota</taxon>
        <taxon>Gammaproteobacteria</taxon>
        <taxon>Pseudomonadales</taxon>
        <taxon>Marinobacteraceae</taxon>
        <taxon>Marinobacter</taxon>
    </lineage>
</organism>
<dbReference type="STRING" id="1658765.Msub_20546"/>
<evidence type="ECO:0000313" key="1">
    <source>
        <dbReference type="EMBL" id="KMQ73346.1"/>
    </source>
</evidence>
<comment type="caution">
    <text evidence="1">The sequence shown here is derived from an EMBL/GenBank/DDBJ whole genome shotgun (WGS) entry which is preliminary data.</text>
</comment>
<reference evidence="1 2" key="1">
    <citation type="submission" date="2015-06" db="EMBL/GenBank/DDBJ databases">
        <title>Marinobacter subterrani, a genetically tractable neutrophilic iron-oxidizing strain isolated from the Soudan Iron Mine.</title>
        <authorList>
            <person name="Bonis B.M."/>
            <person name="Gralnick J.A."/>
        </authorList>
    </citation>
    <scope>NUCLEOTIDE SEQUENCE [LARGE SCALE GENOMIC DNA]</scope>
    <source>
        <strain evidence="1 2">JG233</strain>
    </source>
</reference>
<dbReference type="RefSeq" id="WP_048497611.1">
    <property type="nucleotide sequence ID" value="NZ_JADQCF010000008.1"/>
</dbReference>
<gene>
    <name evidence="1" type="ORF">Msub_20546</name>
</gene>
<dbReference type="EMBL" id="LFBU01000002">
    <property type="protein sequence ID" value="KMQ73346.1"/>
    <property type="molecule type" value="Genomic_DNA"/>
</dbReference>
<dbReference type="Pfam" id="PF09523">
    <property type="entry name" value="DUF2390"/>
    <property type="match status" value="1"/>
</dbReference>
<dbReference type="OrthoDB" id="5795846at2"/>
<dbReference type="InterPro" id="IPR012659">
    <property type="entry name" value="CHP02444"/>
</dbReference>
<keyword evidence="2" id="KW-1185">Reference proteome</keyword>
<dbReference type="NCBIfam" id="TIGR02444">
    <property type="entry name" value="TIGR02444 family protein"/>
    <property type="match status" value="1"/>
</dbReference>
<dbReference type="AlphaFoldDB" id="A0A0J7J5W0"/>
<sequence>MSVTSATIPDLSTSPLDLPADLEPESPLWRFALVFWRLPEVPGACLALQKQGWSVTRILCAAWLALSGRAFAGVEDATVTEWRDRVTGALRAARKSLPDTPCRYHQLRTGIAGLELEAEQIELALAWRTLMINNPEPSDMHGRDTLIRTNLAAAAPASRIDYGAGLLLNTLATVLANFPEGDHQP</sequence>
<protein>
    <submittedName>
        <fullName evidence="1">TIGR02444 family protein</fullName>
    </submittedName>
</protein>
<name>A0A0J7J5W0_9GAMM</name>
<dbReference type="Proteomes" id="UP000036102">
    <property type="component" value="Unassembled WGS sequence"/>
</dbReference>
<accession>A0A0J7J5W0</accession>
<proteinExistence type="predicted"/>
<evidence type="ECO:0000313" key="2">
    <source>
        <dbReference type="Proteomes" id="UP000036102"/>
    </source>
</evidence>